<dbReference type="SUPFAM" id="SSF53335">
    <property type="entry name" value="S-adenosyl-L-methionine-dependent methyltransferases"/>
    <property type="match status" value="1"/>
</dbReference>
<dbReference type="GO" id="GO:0032259">
    <property type="term" value="P:methylation"/>
    <property type="evidence" value="ECO:0007669"/>
    <property type="project" value="UniProtKB-KW"/>
</dbReference>
<reference evidence="4 5" key="1">
    <citation type="submission" date="2019-11" db="EMBL/GenBank/DDBJ databases">
        <authorList>
            <person name="Brisse S."/>
        </authorList>
    </citation>
    <scope>NUCLEOTIDE SEQUENCE [LARGE SCALE GENOMIC DNA]</scope>
    <source>
        <strain evidence="4">FRC0190</strain>
    </source>
</reference>
<name>A0A6I8MBE7_9CORY</name>
<dbReference type="EMBL" id="LR738855">
    <property type="protein sequence ID" value="VZH84966.1"/>
    <property type="molecule type" value="Genomic_DNA"/>
</dbReference>
<proteinExistence type="predicted"/>
<dbReference type="Pfam" id="PF01596">
    <property type="entry name" value="Methyltransf_3"/>
    <property type="match status" value="1"/>
</dbReference>
<evidence type="ECO:0000313" key="5">
    <source>
        <dbReference type="Proteomes" id="UP000423525"/>
    </source>
</evidence>
<evidence type="ECO:0000313" key="4">
    <source>
        <dbReference type="EMBL" id="VZH84966.1"/>
    </source>
</evidence>
<dbReference type="PANTHER" id="PTHR10509">
    <property type="entry name" value="O-METHYLTRANSFERASE-RELATED"/>
    <property type="match status" value="1"/>
</dbReference>
<keyword evidence="3" id="KW-0949">S-adenosyl-L-methionine</keyword>
<protein>
    <submittedName>
        <fullName evidence="4">O-methyltransferase</fullName>
    </submittedName>
</protein>
<dbReference type="InterPro" id="IPR002935">
    <property type="entry name" value="SAM_O-MeTrfase"/>
</dbReference>
<keyword evidence="1 4" id="KW-0489">Methyltransferase</keyword>
<dbReference type="PANTHER" id="PTHR10509:SF85">
    <property type="entry name" value="O-METHYLTRANSFERASE RV1220C-RELATED"/>
    <property type="match status" value="1"/>
</dbReference>
<accession>A0A6I8MBE7</accession>
<dbReference type="GO" id="GO:0008757">
    <property type="term" value="F:S-adenosylmethionine-dependent methyltransferase activity"/>
    <property type="evidence" value="ECO:0007669"/>
    <property type="project" value="TreeGrafter"/>
</dbReference>
<keyword evidence="2 4" id="KW-0808">Transferase</keyword>
<gene>
    <name evidence="4" type="ORF">FRC0190_00954</name>
</gene>
<dbReference type="InterPro" id="IPR029063">
    <property type="entry name" value="SAM-dependent_MTases_sf"/>
</dbReference>
<dbReference type="InterPro" id="IPR050362">
    <property type="entry name" value="Cation-dep_OMT"/>
</dbReference>
<evidence type="ECO:0000256" key="3">
    <source>
        <dbReference type="ARBA" id="ARBA00022691"/>
    </source>
</evidence>
<dbReference type="PROSITE" id="PS51682">
    <property type="entry name" value="SAM_OMT_I"/>
    <property type="match status" value="1"/>
</dbReference>
<dbReference type="Proteomes" id="UP000423525">
    <property type="component" value="Chromosome"/>
</dbReference>
<organism evidence="4 5">
    <name type="scientific">Corynebacterium rouxii</name>
    <dbReference type="NCBI Taxonomy" id="2719119"/>
    <lineage>
        <taxon>Bacteria</taxon>
        <taxon>Bacillati</taxon>
        <taxon>Actinomycetota</taxon>
        <taxon>Actinomycetes</taxon>
        <taxon>Mycobacteriales</taxon>
        <taxon>Corynebacteriaceae</taxon>
        <taxon>Corynebacterium</taxon>
    </lineage>
</organism>
<dbReference type="GO" id="GO:0008171">
    <property type="term" value="F:O-methyltransferase activity"/>
    <property type="evidence" value="ECO:0007669"/>
    <property type="project" value="InterPro"/>
</dbReference>
<dbReference type="AlphaFoldDB" id="A0A6I8MBE7"/>
<evidence type="ECO:0000256" key="1">
    <source>
        <dbReference type="ARBA" id="ARBA00022603"/>
    </source>
</evidence>
<evidence type="ECO:0000256" key="2">
    <source>
        <dbReference type="ARBA" id="ARBA00022679"/>
    </source>
</evidence>
<sequence length="246" mass="26170">MVICFAAFTLLTGVTTFEVGLMSPPQSPPPRHTLSIVNAPSDFIRNYIDSTTDVSEALATAREDAQEFGLHVPDSITGQLLTTLAGVSRAHGAIAVTPTASVVGLHLLAGLGEKGILTCIDPEPEHQKRAKKAFHDAGYGSSRIRFLPSRPLDVMGRLARGQYQVIFGEVAPLDLRAFIDASLPLLASGGVLVLPDALLDGTVADSTRKDRETVTAREADEYVRSLDEVVVCRLPLGGGTTLITKL</sequence>
<dbReference type="Gene3D" id="3.40.50.150">
    <property type="entry name" value="Vaccinia Virus protein VP39"/>
    <property type="match status" value="1"/>
</dbReference>
<dbReference type="KEGG" id="crf:FRC0190_00954"/>